<evidence type="ECO:0000313" key="2">
    <source>
        <dbReference type="Proteomes" id="UP000000531"/>
    </source>
</evidence>
<gene>
    <name evidence="1" type="ordered locus">SERP0302</name>
</gene>
<dbReference type="HOGENOM" id="CLU_3140934_0_0_9"/>
<organism evidence="1 2">
    <name type="scientific">Staphylococcus epidermidis (strain ATCC 35984 / DSM 28319 / BCRC 17069 / CCUG 31568 / BM 3577 / RP62A)</name>
    <dbReference type="NCBI Taxonomy" id="176279"/>
    <lineage>
        <taxon>Bacteria</taxon>
        <taxon>Bacillati</taxon>
        <taxon>Bacillota</taxon>
        <taxon>Bacilli</taxon>
        <taxon>Bacillales</taxon>
        <taxon>Staphylococcaceae</taxon>
        <taxon>Staphylococcus</taxon>
    </lineage>
</organism>
<name>Q5HR91_STAEQ</name>
<dbReference type="KEGG" id="ser:SERP0302"/>
<dbReference type="Proteomes" id="UP000000531">
    <property type="component" value="Chromosome"/>
</dbReference>
<evidence type="ECO:0000313" key="1">
    <source>
        <dbReference type="EMBL" id="AAW53657.1"/>
    </source>
</evidence>
<reference evidence="1 2" key="1">
    <citation type="journal article" date="2005" name="J. Bacteriol.">
        <title>Insights on evolution of virulence and resistance from the complete genome analysis of an early methicillin-resistant Staphylococcus aureus strain and a biofilm-producing methicillin-resistant Staphylococcus epidermidis strain.</title>
        <authorList>
            <person name="Gill S.R."/>
            <person name="Fouts D.E."/>
            <person name="Archer G.L."/>
            <person name="Mongodin E.F."/>
            <person name="Deboy R.T."/>
            <person name="Ravel J."/>
            <person name="Paulsen I.T."/>
            <person name="Kolonay J.F."/>
            <person name="Brinkac L."/>
            <person name="Beanan M."/>
            <person name="Dodson R.J."/>
            <person name="Daugherty S.C."/>
            <person name="Madupu R."/>
            <person name="Angiuoli S.V."/>
            <person name="Durkin A.S."/>
            <person name="Haft D.H."/>
            <person name="Vamathevan J."/>
            <person name="Khouri H."/>
            <person name="Utterback T."/>
            <person name="Lee C."/>
            <person name="Dimitrov G."/>
            <person name="Jiang L."/>
            <person name="Qin H."/>
            <person name="Weidman J."/>
            <person name="Tran K."/>
            <person name="Kang K."/>
            <person name="Hance I.R."/>
            <person name="Nelson K.E."/>
            <person name="Fraser C.M."/>
        </authorList>
    </citation>
    <scope>NUCLEOTIDE SEQUENCE [LARGE SCALE GENOMIC DNA]</scope>
    <source>
        <strain evidence="2">ATCC 35984 / RP62A</strain>
    </source>
</reference>
<accession>Q5HR91</accession>
<sequence>MDVNALYLVDATIQKFYGKDYVLRCGLTAIILRIEILLEYINRQFILYQ</sequence>
<proteinExistence type="predicted"/>
<protein>
    <submittedName>
        <fullName evidence="1">Uncharacterized protein</fullName>
    </submittedName>
</protein>
<dbReference type="AlphaFoldDB" id="Q5HR91"/>
<keyword evidence="2" id="KW-1185">Reference proteome</keyword>
<dbReference type="EMBL" id="CP000029">
    <property type="protein sequence ID" value="AAW53657.1"/>
    <property type="molecule type" value="Genomic_DNA"/>
</dbReference>